<proteinExistence type="predicted"/>
<accession>A0A1G2SLU1</accession>
<keyword evidence="1" id="KW-1133">Transmembrane helix</keyword>
<keyword evidence="1" id="KW-0472">Membrane</keyword>
<name>A0A1G2SLU1_9BACT</name>
<reference evidence="2 3" key="1">
    <citation type="journal article" date="2016" name="Nat. Commun.">
        <title>Thousands of microbial genomes shed light on interconnected biogeochemical processes in an aquifer system.</title>
        <authorList>
            <person name="Anantharaman K."/>
            <person name="Brown C.T."/>
            <person name="Hug L.A."/>
            <person name="Sharon I."/>
            <person name="Castelle C.J."/>
            <person name="Probst A.J."/>
            <person name="Thomas B.C."/>
            <person name="Singh A."/>
            <person name="Wilkins M.J."/>
            <person name="Karaoz U."/>
            <person name="Brodie E.L."/>
            <person name="Williams K.H."/>
            <person name="Hubbard S.S."/>
            <person name="Banfield J.F."/>
        </authorList>
    </citation>
    <scope>NUCLEOTIDE SEQUENCE [LARGE SCALE GENOMIC DNA]</scope>
</reference>
<protein>
    <submittedName>
        <fullName evidence="2">Uncharacterized protein</fullName>
    </submittedName>
</protein>
<dbReference type="Proteomes" id="UP000178168">
    <property type="component" value="Unassembled WGS sequence"/>
</dbReference>
<comment type="caution">
    <text evidence="2">The sequence shown here is derived from an EMBL/GenBank/DDBJ whole genome shotgun (WGS) entry which is preliminary data.</text>
</comment>
<dbReference type="EMBL" id="MHUZ01000010">
    <property type="protein sequence ID" value="OHA86063.1"/>
    <property type="molecule type" value="Genomic_DNA"/>
</dbReference>
<gene>
    <name evidence="2" type="ORF">A2591_01590</name>
</gene>
<evidence type="ECO:0000313" key="3">
    <source>
        <dbReference type="Proteomes" id="UP000178168"/>
    </source>
</evidence>
<evidence type="ECO:0000256" key="1">
    <source>
        <dbReference type="SAM" id="Phobius"/>
    </source>
</evidence>
<sequence>MNLLPHKEQKNILADYRMRIAVVGLFSATVLVTVALTLLIPGFIMANGKESLAESQLAQATANGGSGVGAEDPKDVVRRIDAKVLLLAPADGGDHPATEVIEALLAHQTQGIAITALFFDVAADGGRMTITGNAALRKDLAEFEKALKSDVLFSSVDLPRSNYLKPGDIDFSIMIVLAGEKKDASKEPPKDPVSN</sequence>
<feature type="transmembrane region" description="Helical" evidence="1">
    <location>
        <begin position="20"/>
        <end position="44"/>
    </location>
</feature>
<dbReference type="AlphaFoldDB" id="A0A1G2SLU1"/>
<organism evidence="2 3">
    <name type="scientific">Candidatus Yonathbacteria bacterium RIFOXYD1_FULL_52_36</name>
    <dbReference type="NCBI Taxonomy" id="1802730"/>
    <lineage>
        <taxon>Bacteria</taxon>
        <taxon>Candidatus Yonathiibacteriota</taxon>
    </lineage>
</organism>
<dbReference type="STRING" id="1802730.A2591_01590"/>
<evidence type="ECO:0000313" key="2">
    <source>
        <dbReference type="EMBL" id="OHA86063.1"/>
    </source>
</evidence>
<keyword evidence="1" id="KW-0812">Transmembrane</keyword>